<keyword evidence="2" id="KW-1185">Reference proteome</keyword>
<evidence type="ECO:0008006" key="3">
    <source>
        <dbReference type="Google" id="ProtNLM"/>
    </source>
</evidence>
<dbReference type="Pfam" id="PF07394">
    <property type="entry name" value="DUF1501"/>
    <property type="match status" value="1"/>
</dbReference>
<name>A0A098TKS3_9CYAN</name>
<dbReference type="OrthoDB" id="9779968at2"/>
<organism evidence="1 2">
    <name type="scientific">Neosynechococcus sphagnicola sy1</name>
    <dbReference type="NCBI Taxonomy" id="1497020"/>
    <lineage>
        <taxon>Bacteria</taxon>
        <taxon>Bacillati</taxon>
        <taxon>Cyanobacteriota</taxon>
        <taxon>Cyanophyceae</taxon>
        <taxon>Neosynechococcales</taxon>
        <taxon>Neosynechococcaceae</taxon>
        <taxon>Neosynechococcus</taxon>
    </lineage>
</organism>
<accession>A0A098TKS3</accession>
<proteinExistence type="predicted"/>
<gene>
    <name evidence="1" type="ORF">DO97_04085</name>
</gene>
<evidence type="ECO:0000313" key="1">
    <source>
        <dbReference type="EMBL" id="KGF72889.1"/>
    </source>
</evidence>
<evidence type="ECO:0000313" key="2">
    <source>
        <dbReference type="Proteomes" id="UP000030170"/>
    </source>
</evidence>
<reference evidence="1 2" key="1">
    <citation type="journal article" date="2014" name="Mol. Ecol.">
        <title>Evolution of Synechococcus.</title>
        <authorList>
            <person name="Dvorak P."/>
            <person name="Casamatta D."/>
            <person name="Hasler P."/>
            <person name="Poulickova A."/>
            <person name="Ondrej V."/>
            <person name="Sanges R."/>
        </authorList>
    </citation>
    <scope>NUCLEOTIDE SEQUENCE [LARGE SCALE GENOMIC DNA]</scope>
    <source>
        <strain evidence="1 2">CAUP A 1101</strain>
    </source>
</reference>
<dbReference type="PANTHER" id="PTHR43737:SF1">
    <property type="entry name" value="DUF1501 DOMAIN-CONTAINING PROTEIN"/>
    <property type="match status" value="1"/>
</dbReference>
<dbReference type="EMBL" id="JJML01000017">
    <property type="protein sequence ID" value="KGF72889.1"/>
    <property type="molecule type" value="Genomic_DNA"/>
</dbReference>
<dbReference type="InterPro" id="IPR010869">
    <property type="entry name" value="DUF1501"/>
</dbReference>
<dbReference type="RefSeq" id="WP_036532565.1">
    <property type="nucleotide sequence ID" value="NZ_JJML01000017.1"/>
</dbReference>
<sequence>MNRRHFLQQAGLLTASSVFSIGLHGWALRTEAASRQRLVVIFLRGAVDGLNVVVPYQESTYYSARPNIAIPQPGKPEGALNLDGQFGLHPALNPLMPLWQNRSLAFVQACGSPDPTRSHFDAQDYMETGILGNKRASDGWMNRLLQVLPDHSPTQALNLGATMPRILTGKMPVANLPLGKGAINTLPLDRPQVSNAFDRLYSGSDPLSQAYQEGQRARKTLLTDLNSEMIMANNGAPLPDQGFNQDMRRLAHLMVSDASIQLAFLSLGGWDTHVNQGSNNGLLAGHLRALGSGLTTLAQGLGSVYRETVILVISEFGRTVHENGNRGTDHGHGNVLWAMGGRVQGGKVYGQWPGLATAQLYEGRDLAVTTDFRDPIASVLTQHLHLDRGKITQIFPGYTLAHPLELIG</sequence>
<dbReference type="Proteomes" id="UP000030170">
    <property type="component" value="Unassembled WGS sequence"/>
</dbReference>
<protein>
    <recommendedName>
        <fullName evidence="3">Twin-arginine translocation pathway signal</fullName>
    </recommendedName>
</protein>
<dbReference type="PANTHER" id="PTHR43737">
    <property type="entry name" value="BLL7424 PROTEIN"/>
    <property type="match status" value="1"/>
</dbReference>
<comment type="caution">
    <text evidence="1">The sequence shown here is derived from an EMBL/GenBank/DDBJ whole genome shotgun (WGS) entry which is preliminary data.</text>
</comment>
<dbReference type="AlphaFoldDB" id="A0A098TKS3"/>